<feature type="binding site" evidence="4">
    <location>
        <begin position="160"/>
        <end position="161"/>
    </location>
    <ligand>
        <name>substrate</name>
    </ligand>
</feature>
<evidence type="ECO:0000313" key="9">
    <source>
        <dbReference type="Proteomes" id="UP000427769"/>
    </source>
</evidence>
<dbReference type="InterPro" id="IPR036152">
    <property type="entry name" value="Asp/glu_Ase-like_sf"/>
</dbReference>
<dbReference type="Gene3D" id="3.40.50.1170">
    <property type="entry name" value="L-asparaginase, N-terminal domain"/>
    <property type="match status" value="1"/>
</dbReference>
<dbReference type="CDD" id="cd08964">
    <property type="entry name" value="L-asparaginase_II"/>
    <property type="match status" value="1"/>
</dbReference>
<dbReference type="PANTHER" id="PTHR11707:SF28">
    <property type="entry name" value="60 KDA LYSOPHOSPHOLIPASE"/>
    <property type="match status" value="1"/>
</dbReference>
<dbReference type="GO" id="GO:0004067">
    <property type="term" value="F:asparaginase activity"/>
    <property type="evidence" value="ECO:0007669"/>
    <property type="project" value="UniProtKB-UniRule"/>
</dbReference>
<reference evidence="8 9" key="1">
    <citation type="submission" date="2019-11" db="EMBL/GenBank/DDBJ databases">
        <title>Comparative genomics of hydrocarbon-degrading Desulfosarcina strains.</title>
        <authorList>
            <person name="Watanabe M."/>
            <person name="Kojima H."/>
            <person name="Fukui M."/>
        </authorList>
    </citation>
    <scope>NUCLEOTIDE SEQUENCE [LARGE SCALE GENOMIC DNA]</scope>
    <source>
        <strain evidence="8 9">PP31</strain>
    </source>
</reference>
<dbReference type="RefSeq" id="WP_231715746.1">
    <property type="nucleotide sequence ID" value="NZ_AP021875.1"/>
</dbReference>
<dbReference type="InterPro" id="IPR006034">
    <property type="entry name" value="Asparaginase/glutaminase-like"/>
</dbReference>
<dbReference type="PANTHER" id="PTHR11707">
    <property type="entry name" value="L-ASPARAGINASE"/>
    <property type="match status" value="1"/>
</dbReference>
<evidence type="ECO:0000256" key="2">
    <source>
        <dbReference type="ARBA" id="ARBA00022801"/>
    </source>
</evidence>
<dbReference type="InterPro" id="IPR027474">
    <property type="entry name" value="L-asparaginase_N"/>
</dbReference>
<dbReference type="FunFam" id="3.40.50.1170:FF:000001">
    <property type="entry name" value="L-asparaginase 2"/>
    <property type="match status" value="1"/>
</dbReference>
<evidence type="ECO:0000256" key="4">
    <source>
        <dbReference type="PIRSR" id="PIRSR001220-2"/>
    </source>
</evidence>
<protein>
    <submittedName>
        <fullName evidence="8">L-asparaginase 2</fullName>
    </submittedName>
</protein>
<dbReference type="KEGG" id="dwd:DSCW_29210"/>
<dbReference type="InterPro" id="IPR037152">
    <property type="entry name" value="L-asparaginase_N_sf"/>
</dbReference>
<dbReference type="SMART" id="SM00870">
    <property type="entry name" value="Asparaginase"/>
    <property type="match status" value="1"/>
</dbReference>
<proteinExistence type="inferred from homology"/>
<dbReference type="GO" id="GO:0006528">
    <property type="term" value="P:asparagine metabolic process"/>
    <property type="evidence" value="ECO:0007669"/>
    <property type="project" value="InterPro"/>
</dbReference>
<feature type="domain" description="L-asparaginase N-terminal" evidence="6">
    <location>
        <begin position="72"/>
        <end position="264"/>
    </location>
</feature>
<dbReference type="PROSITE" id="PS51732">
    <property type="entry name" value="ASN_GLN_ASE_3"/>
    <property type="match status" value="1"/>
</dbReference>
<evidence type="ECO:0000313" key="8">
    <source>
        <dbReference type="EMBL" id="BBO75504.1"/>
    </source>
</evidence>
<dbReference type="SFLD" id="SFLDS00057">
    <property type="entry name" value="Glutaminase/Asparaginase"/>
    <property type="match status" value="1"/>
</dbReference>
<keyword evidence="2" id="KW-0378">Hydrolase</keyword>
<accession>A0A5K7ZAL9</accession>
<dbReference type="InterPro" id="IPR004550">
    <property type="entry name" value="AsnASE_II"/>
</dbReference>
<dbReference type="InterPro" id="IPR040919">
    <property type="entry name" value="Asparaginase_C"/>
</dbReference>
<feature type="binding site" evidence="4">
    <location>
        <position position="127"/>
    </location>
    <ligand>
        <name>substrate</name>
    </ligand>
</feature>
<organism evidence="8 9">
    <name type="scientific">Desulfosarcina widdelii</name>
    <dbReference type="NCBI Taxonomy" id="947919"/>
    <lineage>
        <taxon>Bacteria</taxon>
        <taxon>Pseudomonadati</taxon>
        <taxon>Thermodesulfobacteriota</taxon>
        <taxon>Desulfobacteria</taxon>
        <taxon>Desulfobacterales</taxon>
        <taxon>Desulfosarcinaceae</taxon>
        <taxon>Desulfosarcina</taxon>
    </lineage>
</organism>
<dbReference type="PIRSF" id="PIRSF500176">
    <property type="entry name" value="L_ASNase"/>
    <property type="match status" value="1"/>
</dbReference>
<dbReference type="SUPFAM" id="SSF53774">
    <property type="entry name" value="Glutaminase/Asparaginase"/>
    <property type="match status" value="1"/>
</dbReference>
<dbReference type="Gene3D" id="3.40.50.40">
    <property type="match status" value="1"/>
</dbReference>
<dbReference type="PRINTS" id="PR00139">
    <property type="entry name" value="ASNGLNASE"/>
</dbReference>
<dbReference type="AlphaFoldDB" id="A0A5K7ZAL9"/>
<dbReference type="EMBL" id="AP021875">
    <property type="protein sequence ID" value="BBO75504.1"/>
    <property type="molecule type" value="Genomic_DNA"/>
</dbReference>
<dbReference type="InterPro" id="IPR027473">
    <property type="entry name" value="L-asparaginase_C"/>
</dbReference>
<evidence type="ECO:0000256" key="3">
    <source>
        <dbReference type="PIRSR" id="PIRSR001220-1"/>
    </source>
</evidence>
<name>A0A5K7ZAL9_9BACT</name>
<comment type="similarity">
    <text evidence="1 5">Belongs to the asparaginase 1 family.</text>
</comment>
<dbReference type="PIRSF" id="PIRSF001220">
    <property type="entry name" value="L-ASNase_gatD"/>
    <property type="match status" value="1"/>
</dbReference>
<feature type="domain" description="Asparaginase/glutaminase C-terminal" evidence="7">
    <location>
        <begin position="284"/>
        <end position="394"/>
    </location>
</feature>
<dbReference type="Pfam" id="PF17763">
    <property type="entry name" value="Asparaginase_C"/>
    <property type="match status" value="1"/>
</dbReference>
<keyword evidence="9" id="KW-1185">Reference proteome</keyword>
<gene>
    <name evidence="8" type="ORF">DSCW_29210</name>
</gene>
<sequence>MARNLVKGKIAAQPGQHLIAIVCTSLDNKPKSAFALRFVVNALYCDGKKVHRPDMGASRMQANHNDSRKKEQVVVLATGGTIAGAAESATRADYTSGRVTVDAMIGGVPQIQEIAHVRGEQLANVGSQDITFAIMIALANRINDLLADKDVHGVAVTHGTDTMEETAYFLNLTVANRKPVVMTGAMRPATAISADGPLNLYNAVAVAADPQAAECGVLVVMNDRIHGAHSLTKTNTTSVETFISPINGLIGTVNYGRSEYFRRPFRRHTFNSEFSIEGVSELPRVDIVYACADMPPDLIDASVDRGARGIVIAGDGNGNMNAATLKRAARAAAGGVLIVRSSRVPTGKVGRNVEIDDDRLGFIASDELNPAKARILLMLALTKKRSLQEIQRLFYEY</sequence>
<evidence type="ECO:0000256" key="5">
    <source>
        <dbReference type="RuleBase" id="RU004456"/>
    </source>
</evidence>
<dbReference type="Pfam" id="PF00710">
    <property type="entry name" value="Asparaginase"/>
    <property type="match status" value="1"/>
</dbReference>
<evidence type="ECO:0000256" key="1">
    <source>
        <dbReference type="ARBA" id="ARBA00010518"/>
    </source>
</evidence>
<evidence type="ECO:0000259" key="6">
    <source>
        <dbReference type="Pfam" id="PF00710"/>
    </source>
</evidence>
<evidence type="ECO:0000259" key="7">
    <source>
        <dbReference type="Pfam" id="PF17763"/>
    </source>
</evidence>
<dbReference type="Proteomes" id="UP000427769">
    <property type="component" value="Chromosome"/>
</dbReference>
<feature type="active site" description="O-isoaspartyl threonine intermediate" evidence="3">
    <location>
        <position position="81"/>
    </location>
</feature>
<dbReference type="NCBIfam" id="TIGR00520">
    <property type="entry name" value="asnASE_II"/>
    <property type="match status" value="1"/>
</dbReference>